<evidence type="ECO:0000256" key="1">
    <source>
        <dbReference type="SAM" id="Phobius"/>
    </source>
</evidence>
<protein>
    <submittedName>
        <fullName evidence="3">Uncharacterized protein</fullName>
    </submittedName>
</protein>
<dbReference type="Ensembl" id="ENSMAMT00000028122.2">
    <property type="protein sequence ID" value="ENSMAMP00000027411.1"/>
    <property type="gene ID" value="ENSMAMG00000018437.2"/>
</dbReference>
<dbReference type="InParanoid" id="A0A3Q3MX22"/>
<name>A0A3Q3MX22_9TELE</name>
<keyword evidence="4" id="KW-1185">Reference proteome</keyword>
<dbReference type="AlphaFoldDB" id="A0A3Q3MX22"/>
<keyword evidence="1" id="KW-1133">Transmembrane helix</keyword>
<dbReference type="Proteomes" id="UP000261640">
    <property type="component" value="Unplaced"/>
</dbReference>
<evidence type="ECO:0000313" key="4">
    <source>
        <dbReference type="Proteomes" id="UP000261640"/>
    </source>
</evidence>
<keyword evidence="2" id="KW-0732">Signal</keyword>
<feature type="transmembrane region" description="Helical" evidence="1">
    <location>
        <begin position="58"/>
        <end position="79"/>
    </location>
</feature>
<feature type="signal peptide" evidence="2">
    <location>
        <begin position="1"/>
        <end position="17"/>
    </location>
</feature>
<keyword evidence="1" id="KW-0472">Membrane</keyword>
<keyword evidence="1" id="KW-0812">Transmembrane</keyword>
<accession>A0A3Q3MX22</accession>
<reference evidence="3" key="1">
    <citation type="submission" date="2025-08" db="UniProtKB">
        <authorList>
            <consortium name="Ensembl"/>
        </authorList>
    </citation>
    <scope>IDENTIFICATION</scope>
</reference>
<evidence type="ECO:0000256" key="2">
    <source>
        <dbReference type="SAM" id="SignalP"/>
    </source>
</evidence>
<proteinExistence type="predicted"/>
<organism evidence="3 4">
    <name type="scientific">Mastacembelus armatus</name>
    <name type="common">zig-zag eel</name>
    <dbReference type="NCBI Taxonomy" id="205130"/>
    <lineage>
        <taxon>Eukaryota</taxon>
        <taxon>Metazoa</taxon>
        <taxon>Chordata</taxon>
        <taxon>Craniata</taxon>
        <taxon>Vertebrata</taxon>
        <taxon>Euteleostomi</taxon>
        <taxon>Actinopterygii</taxon>
        <taxon>Neopterygii</taxon>
        <taxon>Teleostei</taxon>
        <taxon>Neoteleostei</taxon>
        <taxon>Acanthomorphata</taxon>
        <taxon>Anabantaria</taxon>
        <taxon>Synbranchiformes</taxon>
        <taxon>Mastacembelidae</taxon>
        <taxon>Mastacembelus</taxon>
    </lineage>
</organism>
<feature type="chain" id="PRO_5018601004" evidence="2">
    <location>
        <begin position="18"/>
        <end position="95"/>
    </location>
</feature>
<sequence length="95" mass="10345">MLKAVFVLGCLLCIALANPIEKAPKRLARSDSFSNEVSAFPYPVIKNDYPLKMRITNMYVIINVFHVLAAILLQLCCCITPVSAVSAVSTVAPFS</sequence>
<reference evidence="3" key="2">
    <citation type="submission" date="2025-09" db="UniProtKB">
        <authorList>
            <consortium name="Ensembl"/>
        </authorList>
    </citation>
    <scope>IDENTIFICATION</scope>
</reference>
<evidence type="ECO:0000313" key="3">
    <source>
        <dbReference type="Ensembl" id="ENSMAMP00000027411.1"/>
    </source>
</evidence>